<sequence length="90" mass="9062">MFWFDDGQPVNQVLGSELPAQPLDPPYSANDAGPFGASADEPGSSADAQAAESATSPGAVWAGLAAALLAALAGSALYLRTRARRSLTAS</sequence>
<dbReference type="AlphaFoldDB" id="A0A4Q2RXF6"/>
<dbReference type="OrthoDB" id="3537134at2"/>
<name>A0A4Q2RXF6_9ACTN</name>
<dbReference type="Proteomes" id="UP000294071">
    <property type="component" value="Unassembled WGS sequence"/>
</dbReference>
<gene>
    <name evidence="3" type="ORF">EUA93_04655</name>
</gene>
<protein>
    <recommendedName>
        <fullName evidence="5">LPXTG cell wall anchor domain-containing protein</fullName>
    </recommendedName>
</protein>
<accession>A0A4Q2RXF6</accession>
<comment type="caution">
    <text evidence="3">The sequence shown here is derived from an EMBL/GenBank/DDBJ whole genome shotgun (WGS) entry which is preliminary data.</text>
</comment>
<keyword evidence="2" id="KW-0472">Membrane</keyword>
<keyword evidence="4" id="KW-1185">Reference proteome</keyword>
<feature type="region of interest" description="Disordered" evidence="1">
    <location>
        <begin position="13"/>
        <end position="52"/>
    </location>
</feature>
<evidence type="ECO:0000256" key="1">
    <source>
        <dbReference type="SAM" id="MobiDB-lite"/>
    </source>
</evidence>
<organism evidence="3 4">
    <name type="scientific">Nocardioides oleivorans</name>
    <dbReference type="NCBI Taxonomy" id="273676"/>
    <lineage>
        <taxon>Bacteria</taxon>
        <taxon>Bacillati</taxon>
        <taxon>Actinomycetota</taxon>
        <taxon>Actinomycetes</taxon>
        <taxon>Propionibacteriales</taxon>
        <taxon>Nocardioidaceae</taxon>
        <taxon>Nocardioides</taxon>
    </lineage>
</organism>
<dbReference type="EMBL" id="SDWT01000001">
    <property type="protein sequence ID" value="RYB93708.1"/>
    <property type="molecule type" value="Genomic_DNA"/>
</dbReference>
<evidence type="ECO:0000256" key="2">
    <source>
        <dbReference type="SAM" id="Phobius"/>
    </source>
</evidence>
<feature type="transmembrane region" description="Helical" evidence="2">
    <location>
        <begin position="59"/>
        <end position="79"/>
    </location>
</feature>
<keyword evidence="2" id="KW-1133">Transmembrane helix</keyword>
<evidence type="ECO:0000313" key="4">
    <source>
        <dbReference type="Proteomes" id="UP000294071"/>
    </source>
</evidence>
<dbReference type="RefSeq" id="WP_129399066.1">
    <property type="nucleotide sequence ID" value="NZ_SDWT01000001.1"/>
</dbReference>
<evidence type="ECO:0008006" key="5">
    <source>
        <dbReference type="Google" id="ProtNLM"/>
    </source>
</evidence>
<keyword evidence="2" id="KW-0812">Transmembrane</keyword>
<reference evidence="3 4" key="1">
    <citation type="submission" date="2019-01" db="EMBL/GenBank/DDBJ databases">
        <title>Novel species of Nocardioides.</title>
        <authorList>
            <person name="Liu Q."/>
            <person name="Xin Y.-H."/>
        </authorList>
    </citation>
    <scope>NUCLEOTIDE SEQUENCE [LARGE SCALE GENOMIC DNA]</scope>
    <source>
        <strain evidence="3 4">CGMCC 4.6882</strain>
    </source>
</reference>
<evidence type="ECO:0000313" key="3">
    <source>
        <dbReference type="EMBL" id="RYB93708.1"/>
    </source>
</evidence>
<proteinExistence type="predicted"/>